<name>A0A6A5KK98_9PLEO</name>
<organism evidence="2 3">
    <name type="scientific">Decorospora gaudefroyi</name>
    <dbReference type="NCBI Taxonomy" id="184978"/>
    <lineage>
        <taxon>Eukaryota</taxon>
        <taxon>Fungi</taxon>
        <taxon>Dikarya</taxon>
        <taxon>Ascomycota</taxon>
        <taxon>Pezizomycotina</taxon>
        <taxon>Dothideomycetes</taxon>
        <taxon>Pleosporomycetidae</taxon>
        <taxon>Pleosporales</taxon>
        <taxon>Pleosporineae</taxon>
        <taxon>Pleosporaceae</taxon>
        <taxon>Decorospora</taxon>
    </lineage>
</organism>
<evidence type="ECO:0000313" key="3">
    <source>
        <dbReference type="Proteomes" id="UP000800040"/>
    </source>
</evidence>
<dbReference type="AlphaFoldDB" id="A0A6A5KK98"/>
<dbReference type="OrthoDB" id="544298at2759"/>
<dbReference type="InterPro" id="IPR013869">
    <property type="entry name" value="DUF1757"/>
</dbReference>
<dbReference type="PANTHER" id="PTHR38636">
    <property type="entry name" value="PROTEIN CBG20488"/>
    <property type="match status" value="1"/>
</dbReference>
<feature type="transmembrane region" description="Helical" evidence="1">
    <location>
        <begin position="142"/>
        <end position="163"/>
    </location>
</feature>
<feature type="transmembrane region" description="Helical" evidence="1">
    <location>
        <begin position="69"/>
        <end position="87"/>
    </location>
</feature>
<protein>
    <submittedName>
        <fullName evidence="2">Uncharacterized protein</fullName>
    </submittedName>
</protein>
<dbReference type="EMBL" id="ML975279">
    <property type="protein sequence ID" value="KAF1836041.1"/>
    <property type="molecule type" value="Genomic_DNA"/>
</dbReference>
<keyword evidence="1" id="KW-1133">Transmembrane helix</keyword>
<reference evidence="2" key="1">
    <citation type="submission" date="2020-01" db="EMBL/GenBank/DDBJ databases">
        <authorList>
            <consortium name="DOE Joint Genome Institute"/>
            <person name="Haridas S."/>
            <person name="Albert R."/>
            <person name="Binder M."/>
            <person name="Bloem J."/>
            <person name="Labutti K."/>
            <person name="Salamov A."/>
            <person name="Andreopoulos B."/>
            <person name="Baker S.E."/>
            <person name="Barry K."/>
            <person name="Bills G."/>
            <person name="Bluhm B.H."/>
            <person name="Cannon C."/>
            <person name="Castanera R."/>
            <person name="Culley D.E."/>
            <person name="Daum C."/>
            <person name="Ezra D."/>
            <person name="Gonzalez J.B."/>
            <person name="Henrissat B."/>
            <person name="Kuo A."/>
            <person name="Liang C."/>
            <person name="Lipzen A."/>
            <person name="Lutzoni F."/>
            <person name="Magnuson J."/>
            <person name="Mondo S."/>
            <person name="Nolan M."/>
            <person name="Ohm R."/>
            <person name="Pangilinan J."/>
            <person name="Park H.-J."/>
            <person name="Ramirez L."/>
            <person name="Alfaro M."/>
            <person name="Sun H."/>
            <person name="Tritt A."/>
            <person name="Yoshinaga Y."/>
            <person name="Zwiers L.-H."/>
            <person name="Turgeon B.G."/>
            <person name="Goodwin S.B."/>
            <person name="Spatafora J.W."/>
            <person name="Crous P.W."/>
            <person name="Grigoriev I.V."/>
        </authorList>
    </citation>
    <scope>NUCLEOTIDE SEQUENCE</scope>
    <source>
        <strain evidence="2">P77</strain>
    </source>
</reference>
<keyword evidence="1" id="KW-0812">Transmembrane</keyword>
<keyword evidence="3" id="KW-1185">Reference proteome</keyword>
<evidence type="ECO:0000256" key="1">
    <source>
        <dbReference type="SAM" id="Phobius"/>
    </source>
</evidence>
<feature type="transmembrane region" description="Helical" evidence="1">
    <location>
        <begin position="20"/>
        <end position="48"/>
    </location>
</feature>
<evidence type="ECO:0000313" key="2">
    <source>
        <dbReference type="EMBL" id="KAF1836041.1"/>
    </source>
</evidence>
<gene>
    <name evidence="2" type="ORF">BDW02DRAFT_260603</name>
</gene>
<sequence>MTSFLPHPVYAEDQPYARSILYIHVMRASAMSFSFFSLFQFPASVVAARYHKTPVDYNMILARTLKTSGRALILGTAAGALMTWGRMRGREEIEWKDRSWRILENNGEVKTDWVTLGAAAGGATGALVAARGGRLPLSVSSAVLGGAGVGMAAGVPYMIASFATGRKPA</sequence>
<accession>A0A6A5KK98</accession>
<feature type="transmembrane region" description="Helical" evidence="1">
    <location>
        <begin position="113"/>
        <end position="130"/>
    </location>
</feature>
<dbReference type="Proteomes" id="UP000800040">
    <property type="component" value="Unassembled WGS sequence"/>
</dbReference>
<proteinExistence type="predicted"/>
<dbReference type="PANTHER" id="PTHR38636:SF1">
    <property type="entry name" value="CHLORIDE CHANNEL PROTEIN CLC-D"/>
    <property type="match status" value="1"/>
</dbReference>
<keyword evidence="1" id="KW-0472">Membrane</keyword>
<dbReference type="Pfam" id="PF08560">
    <property type="entry name" value="DUF1757"/>
    <property type="match status" value="1"/>
</dbReference>